<dbReference type="EMBL" id="CADCVR010000055">
    <property type="protein sequence ID" value="CAA9495916.1"/>
    <property type="molecule type" value="Genomic_DNA"/>
</dbReference>
<evidence type="ECO:0000256" key="2">
    <source>
        <dbReference type="SAM" id="SignalP"/>
    </source>
</evidence>
<organism evidence="3">
    <name type="scientific">uncultured Solirubrobacteraceae bacterium</name>
    <dbReference type="NCBI Taxonomy" id="1162706"/>
    <lineage>
        <taxon>Bacteria</taxon>
        <taxon>Bacillati</taxon>
        <taxon>Actinomycetota</taxon>
        <taxon>Thermoleophilia</taxon>
        <taxon>Solirubrobacterales</taxon>
        <taxon>Solirubrobacteraceae</taxon>
        <taxon>environmental samples</taxon>
    </lineage>
</organism>
<accession>A0A6J4SK17</accession>
<feature type="signal peptide" evidence="2">
    <location>
        <begin position="1"/>
        <end position="25"/>
    </location>
</feature>
<gene>
    <name evidence="3" type="ORF">AVDCRST_MAG53-1791</name>
</gene>
<feature type="region of interest" description="Disordered" evidence="1">
    <location>
        <begin position="146"/>
        <end position="168"/>
    </location>
</feature>
<sequence length="354" mass="36764">MKTSRAAAALTLMAVTLGTADVAAAATTDIGAVAEIRDARPPSPTAEGGNVVQVAEATGSYAVPSGYGTITAWRHSAGTSPGTLTFKVYRPTGPLREFLVVAADTRAVTANTVQSFPVRIPVRPGDRIGLSSEDLQLAYETFDPADKLGFFEPDPPPGTTKSTDGEPFPEYKLNVAATLASTPDAPSGGPTPPGGSPPPGPPTAGPPPGSLLAGTLPLAATRLRVLPSTFSAARSGPTVTKRRTRGARVSYSVRSRGAVRFTVRQSRPGRRKGSGSTARCVSATRENRNAARCTRTVTLAGSFTQTAVKGTNSFRFTGRLGGRRLKPGAYTLVATPRAGTRSGRSATSRFRITR</sequence>
<feature type="chain" id="PRO_5027059513" evidence="2">
    <location>
        <begin position="26"/>
        <end position="354"/>
    </location>
</feature>
<evidence type="ECO:0000256" key="1">
    <source>
        <dbReference type="SAM" id="MobiDB-lite"/>
    </source>
</evidence>
<feature type="region of interest" description="Disordered" evidence="1">
    <location>
        <begin position="180"/>
        <end position="214"/>
    </location>
</feature>
<keyword evidence="2" id="KW-0732">Signal</keyword>
<reference evidence="3" key="1">
    <citation type="submission" date="2020-02" db="EMBL/GenBank/DDBJ databases">
        <authorList>
            <person name="Meier V. D."/>
        </authorList>
    </citation>
    <scope>NUCLEOTIDE SEQUENCE</scope>
    <source>
        <strain evidence="3">AVDCRST_MAG53</strain>
    </source>
</reference>
<protein>
    <submittedName>
        <fullName evidence="3">Uncharacterized protein</fullName>
    </submittedName>
</protein>
<name>A0A6J4SK17_9ACTN</name>
<dbReference type="AlphaFoldDB" id="A0A6J4SK17"/>
<evidence type="ECO:0000313" key="3">
    <source>
        <dbReference type="EMBL" id="CAA9495916.1"/>
    </source>
</evidence>
<feature type="compositionally biased region" description="Pro residues" evidence="1">
    <location>
        <begin position="189"/>
        <end position="209"/>
    </location>
</feature>
<proteinExistence type="predicted"/>